<feature type="transmembrane region" description="Helical" evidence="2">
    <location>
        <begin position="39"/>
        <end position="57"/>
    </location>
</feature>
<dbReference type="Proteomes" id="UP001501020">
    <property type="component" value="Unassembled WGS sequence"/>
</dbReference>
<evidence type="ECO:0000256" key="1">
    <source>
        <dbReference type="SAM" id="MobiDB-lite"/>
    </source>
</evidence>
<keyword evidence="2" id="KW-0812">Transmembrane</keyword>
<proteinExistence type="predicted"/>
<comment type="caution">
    <text evidence="3">The sequence shown here is derived from an EMBL/GenBank/DDBJ whole genome shotgun (WGS) entry which is preliminary data.</text>
</comment>
<dbReference type="RefSeq" id="WP_344275443.1">
    <property type="nucleotide sequence ID" value="NZ_BAAAMR010000068.1"/>
</dbReference>
<feature type="compositionally biased region" description="Pro residues" evidence="1">
    <location>
        <begin position="329"/>
        <end position="340"/>
    </location>
</feature>
<sequence length="340" mass="37646">MSEFDKMRRLDAGRVPPVFFPLLIGGLLLATLILLAPVFVWGPVLAVAALAGLAVVARRTFRRAPPPEFRYVPDAPPSTEIGRITEVRLPSNRPDYFFVFSANVVWTRSNGIVEGSAINLDAVARNAIVRRARDIVRRWDPEHVSLVAHELACALAEMQPDATGRLRAMAQAVKLSVPEDDRQRLDELATVRKTEAVWEHERKQEQSRRRYLGEDALKDPGSAVVWWLARNDGRLDGTVEHIDDLKDLADVANNVQPPPEPERSAADHFGAMLDRLGLSTDDPQRNLVAREFADTIAHNGHPGVADEIKARFDPPRTPDDADVSGSAPGPEPWPPSDSDR</sequence>
<dbReference type="EMBL" id="BAAAMR010000068">
    <property type="protein sequence ID" value="GAA2155322.1"/>
    <property type="molecule type" value="Genomic_DNA"/>
</dbReference>
<organism evidence="3 4">
    <name type="scientific">Actinomadura napierensis</name>
    <dbReference type="NCBI Taxonomy" id="267854"/>
    <lineage>
        <taxon>Bacteria</taxon>
        <taxon>Bacillati</taxon>
        <taxon>Actinomycetota</taxon>
        <taxon>Actinomycetes</taxon>
        <taxon>Streptosporangiales</taxon>
        <taxon>Thermomonosporaceae</taxon>
        <taxon>Actinomadura</taxon>
    </lineage>
</organism>
<protein>
    <submittedName>
        <fullName evidence="3">Uncharacterized protein</fullName>
    </submittedName>
</protein>
<feature type="compositionally biased region" description="Basic and acidic residues" evidence="1">
    <location>
        <begin position="304"/>
        <end position="319"/>
    </location>
</feature>
<evidence type="ECO:0000313" key="3">
    <source>
        <dbReference type="EMBL" id="GAA2155322.1"/>
    </source>
</evidence>
<keyword evidence="2" id="KW-1133">Transmembrane helix</keyword>
<keyword evidence="4" id="KW-1185">Reference proteome</keyword>
<keyword evidence="2" id="KW-0472">Membrane</keyword>
<accession>A0ABN3A6Z1</accession>
<name>A0ABN3A6Z1_9ACTN</name>
<feature type="transmembrane region" description="Helical" evidence="2">
    <location>
        <begin position="12"/>
        <end position="33"/>
    </location>
</feature>
<feature type="region of interest" description="Disordered" evidence="1">
    <location>
        <begin position="298"/>
        <end position="340"/>
    </location>
</feature>
<evidence type="ECO:0000256" key="2">
    <source>
        <dbReference type="SAM" id="Phobius"/>
    </source>
</evidence>
<evidence type="ECO:0000313" key="4">
    <source>
        <dbReference type="Proteomes" id="UP001501020"/>
    </source>
</evidence>
<gene>
    <name evidence="3" type="ORF">GCM10009727_63120</name>
</gene>
<reference evidence="3 4" key="1">
    <citation type="journal article" date="2019" name="Int. J. Syst. Evol. Microbiol.">
        <title>The Global Catalogue of Microorganisms (GCM) 10K type strain sequencing project: providing services to taxonomists for standard genome sequencing and annotation.</title>
        <authorList>
            <consortium name="The Broad Institute Genomics Platform"/>
            <consortium name="The Broad Institute Genome Sequencing Center for Infectious Disease"/>
            <person name="Wu L."/>
            <person name="Ma J."/>
        </authorList>
    </citation>
    <scope>NUCLEOTIDE SEQUENCE [LARGE SCALE GENOMIC DNA]</scope>
    <source>
        <strain evidence="3 4">JCM 13850</strain>
    </source>
</reference>